<dbReference type="HAMAP" id="MF_01865">
    <property type="entry name" value="MTTase_RimO"/>
    <property type="match status" value="1"/>
</dbReference>
<feature type="binding site" evidence="8">
    <location>
        <position position="50"/>
    </location>
    <ligand>
        <name>[4Fe-4S] cluster</name>
        <dbReference type="ChEBI" id="CHEBI:49883"/>
        <label>1</label>
    </ligand>
</feature>
<feature type="binding site" evidence="8">
    <location>
        <position position="200"/>
    </location>
    <ligand>
        <name>[4Fe-4S] cluster</name>
        <dbReference type="ChEBI" id="CHEBI:49883"/>
        <label>2</label>
        <note>4Fe-4S-S-AdoMet</note>
    </ligand>
</feature>
<dbReference type="PANTHER" id="PTHR43837">
    <property type="entry name" value="RIBOSOMAL PROTEIN S12 METHYLTHIOTRANSFERASE RIMO"/>
    <property type="match status" value="1"/>
</dbReference>
<dbReference type="NCBIfam" id="TIGR00089">
    <property type="entry name" value="MiaB/RimO family radical SAM methylthiotransferase"/>
    <property type="match status" value="1"/>
</dbReference>
<dbReference type="SUPFAM" id="SSF102114">
    <property type="entry name" value="Radical SAM enzymes"/>
    <property type="match status" value="1"/>
</dbReference>
<keyword evidence="3 8" id="KW-0808">Transferase</keyword>
<keyword evidence="1 8" id="KW-0004">4Fe-4S</keyword>
<comment type="function">
    <text evidence="8">Catalyzes the methylthiolation of an aspartic acid residue of ribosomal protein uS12.</text>
</comment>
<dbReference type="InterPro" id="IPR002792">
    <property type="entry name" value="TRAM_dom"/>
</dbReference>
<dbReference type="InterPro" id="IPR058240">
    <property type="entry name" value="rSAM_sf"/>
</dbReference>
<dbReference type="PROSITE" id="PS51449">
    <property type="entry name" value="MTTASE_N"/>
    <property type="match status" value="1"/>
</dbReference>
<evidence type="ECO:0000256" key="9">
    <source>
        <dbReference type="SAM" id="MobiDB-lite"/>
    </source>
</evidence>
<dbReference type="PROSITE" id="PS50926">
    <property type="entry name" value="TRAM"/>
    <property type="match status" value="1"/>
</dbReference>
<dbReference type="EC" id="2.8.4.4" evidence="8"/>
<evidence type="ECO:0000259" key="12">
    <source>
        <dbReference type="PROSITE" id="PS51918"/>
    </source>
</evidence>
<dbReference type="EMBL" id="JAMWMR010000014">
    <property type="protein sequence ID" value="MCN9242565.1"/>
    <property type="molecule type" value="Genomic_DNA"/>
</dbReference>
<evidence type="ECO:0000259" key="10">
    <source>
        <dbReference type="PROSITE" id="PS50926"/>
    </source>
</evidence>
<gene>
    <name evidence="8 13" type="primary">rimO</name>
    <name evidence="13" type="ORF">NGF19_17465</name>
</gene>
<dbReference type="Proteomes" id="UP001523219">
    <property type="component" value="Unassembled WGS sequence"/>
</dbReference>
<feature type="domain" description="TRAM" evidence="10">
    <location>
        <begin position="412"/>
        <end position="479"/>
    </location>
</feature>
<dbReference type="InterPro" id="IPR020612">
    <property type="entry name" value="Methylthiotransferase_CS"/>
</dbReference>
<dbReference type="GO" id="GO:0103039">
    <property type="term" value="F:protein methylthiotransferase activity"/>
    <property type="evidence" value="ECO:0007669"/>
    <property type="project" value="UniProtKB-EC"/>
</dbReference>
<evidence type="ECO:0000256" key="6">
    <source>
        <dbReference type="ARBA" id="ARBA00023004"/>
    </source>
</evidence>
<dbReference type="SMART" id="SM00729">
    <property type="entry name" value="Elp3"/>
    <property type="match status" value="1"/>
</dbReference>
<evidence type="ECO:0000256" key="1">
    <source>
        <dbReference type="ARBA" id="ARBA00022485"/>
    </source>
</evidence>
<dbReference type="Pfam" id="PF00919">
    <property type="entry name" value="UPF0004"/>
    <property type="match status" value="1"/>
</dbReference>
<dbReference type="InterPro" id="IPR012340">
    <property type="entry name" value="NA-bd_OB-fold"/>
</dbReference>
<keyword evidence="5 8" id="KW-0479">Metal-binding</keyword>
<keyword evidence="4 8" id="KW-0949">S-adenosyl-L-methionine</keyword>
<evidence type="ECO:0000256" key="3">
    <source>
        <dbReference type="ARBA" id="ARBA00022679"/>
    </source>
</evidence>
<organism evidence="13 14">
    <name type="scientific">Streptomyces macrolidinus</name>
    <dbReference type="NCBI Taxonomy" id="2952607"/>
    <lineage>
        <taxon>Bacteria</taxon>
        <taxon>Bacillati</taxon>
        <taxon>Actinomycetota</taxon>
        <taxon>Actinomycetes</taxon>
        <taxon>Kitasatosporales</taxon>
        <taxon>Streptomycetaceae</taxon>
        <taxon>Streptomyces</taxon>
    </lineage>
</organism>
<dbReference type="InterPro" id="IPR006638">
    <property type="entry name" value="Elp3/MiaA/NifB-like_rSAM"/>
</dbReference>
<feature type="binding site" evidence="8">
    <location>
        <position position="14"/>
    </location>
    <ligand>
        <name>[4Fe-4S] cluster</name>
        <dbReference type="ChEBI" id="CHEBI:49883"/>
        <label>1</label>
    </ligand>
</feature>
<dbReference type="Pfam" id="PF04055">
    <property type="entry name" value="Radical_SAM"/>
    <property type="match status" value="1"/>
</dbReference>
<feature type="domain" description="Radical SAM core" evidence="12">
    <location>
        <begin position="179"/>
        <end position="410"/>
    </location>
</feature>
<feature type="domain" description="MTTase N-terminal" evidence="11">
    <location>
        <begin position="5"/>
        <end position="121"/>
    </location>
</feature>
<reference evidence="13 14" key="1">
    <citation type="submission" date="2022-05" db="EMBL/GenBank/DDBJ databases">
        <title>Streptomyces sp. nov. RY43-2 isolated from soil of a peat swamp forest.</title>
        <authorList>
            <person name="Kanchanasin P."/>
            <person name="Tanasupawat S."/>
            <person name="Phongsopitanun W."/>
        </authorList>
    </citation>
    <scope>NUCLEOTIDE SEQUENCE [LARGE SCALE GENOMIC DNA]</scope>
    <source>
        <strain evidence="13 14">RY43-2</strain>
    </source>
</reference>
<dbReference type="PANTHER" id="PTHR43837:SF1">
    <property type="entry name" value="RIBOSOMAL PROTEIN US12 METHYLTHIOTRANSFERASE RIMO"/>
    <property type="match status" value="1"/>
</dbReference>
<dbReference type="SFLD" id="SFLDS00029">
    <property type="entry name" value="Radical_SAM"/>
    <property type="match status" value="1"/>
</dbReference>
<feature type="region of interest" description="Disordered" evidence="9">
    <location>
        <begin position="147"/>
        <end position="178"/>
    </location>
</feature>
<evidence type="ECO:0000259" key="11">
    <source>
        <dbReference type="PROSITE" id="PS51449"/>
    </source>
</evidence>
<dbReference type="Gene3D" id="3.40.50.12160">
    <property type="entry name" value="Methylthiotransferase, N-terminal domain"/>
    <property type="match status" value="1"/>
</dbReference>
<name>A0ABT0ZG80_9ACTN</name>
<dbReference type="InterPro" id="IPR023404">
    <property type="entry name" value="rSAM_horseshoe"/>
</dbReference>
<keyword evidence="2 8" id="KW-0963">Cytoplasm</keyword>
<comment type="cofactor">
    <cofactor evidence="8">
        <name>[4Fe-4S] cluster</name>
        <dbReference type="ChEBI" id="CHEBI:49883"/>
    </cofactor>
    <text evidence="8">Binds 2 [4Fe-4S] clusters. One cluster is coordinated with 3 cysteines and an exchangeable S-adenosyl-L-methionine.</text>
</comment>
<dbReference type="SFLD" id="SFLDG01061">
    <property type="entry name" value="methylthiotransferase"/>
    <property type="match status" value="1"/>
</dbReference>
<evidence type="ECO:0000256" key="5">
    <source>
        <dbReference type="ARBA" id="ARBA00022723"/>
    </source>
</evidence>
<dbReference type="SFLD" id="SFLDF00274">
    <property type="entry name" value="ribosomal_protein_S12_methylth"/>
    <property type="match status" value="1"/>
</dbReference>
<dbReference type="GO" id="GO:0005840">
    <property type="term" value="C:ribosome"/>
    <property type="evidence" value="ECO:0007669"/>
    <property type="project" value="UniProtKB-KW"/>
</dbReference>
<dbReference type="Pfam" id="PF18693">
    <property type="entry name" value="TRAM_2"/>
    <property type="match status" value="1"/>
</dbReference>
<evidence type="ECO:0000313" key="14">
    <source>
        <dbReference type="Proteomes" id="UP001523219"/>
    </source>
</evidence>
<sequence length="490" mass="53098">MPERRTVALVTLGCARNEVDSEELAGRLEADGWQLVEDAADADVAVVNTCGFVEAAKKDSVDALLEANDLKDHGRTQAVVAVGCMAERYGKELAEALPEADGVLGFDDYTDISDRLQTILNGGIHASHTPRDRRKLLPISPVERQSASDVALPGHGAPTDLPEGVAPQSGPRAPLRRRLDGTPVASVKLASGCDRRCSFCAIPSFRGSFISRRPSDVLNETRWLAEQGVKEIMLVSENNTSYGKDLGDIRLLESLLPELAEVDGIERVRVSYLQPAEMRPGLIDVLTSTPKVVPYFDLSFQHSAPGVLRAMRRFGDTDRFLELLDTIRSKAPQAGVRSNFIVGFPGETEADLAELERFLNGARLDAIGVFGYSDEEGTEAATYENKLDEDVVAERLARVSRLAEELVSQRAEERVGETVQVLVESVDDEDGAYGRAAHQAPETDGQVLFTEREGLVVGRMVEAKVIGTAGVDLVAEPYAGSLECPEEAGR</sequence>
<evidence type="ECO:0000256" key="7">
    <source>
        <dbReference type="ARBA" id="ARBA00023014"/>
    </source>
</evidence>
<feature type="binding site" evidence="8">
    <location>
        <position position="84"/>
    </location>
    <ligand>
        <name>[4Fe-4S] cluster</name>
        <dbReference type="ChEBI" id="CHEBI:49883"/>
        <label>1</label>
    </ligand>
</feature>
<dbReference type="InterPro" id="IPR013848">
    <property type="entry name" value="Methylthiotransferase_N"/>
</dbReference>
<dbReference type="InterPro" id="IPR007197">
    <property type="entry name" value="rSAM"/>
</dbReference>
<dbReference type="RefSeq" id="WP_252425873.1">
    <property type="nucleotide sequence ID" value="NZ_JAMWMR010000014.1"/>
</dbReference>
<comment type="caution">
    <text evidence="13">The sequence shown here is derived from an EMBL/GenBank/DDBJ whole genome shotgun (WGS) entry which is preliminary data.</text>
</comment>
<dbReference type="Gene3D" id="2.40.50.140">
    <property type="entry name" value="Nucleic acid-binding proteins"/>
    <property type="match status" value="1"/>
</dbReference>
<dbReference type="InterPro" id="IPR005839">
    <property type="entry name" value="Methylthiotransferase"/>
</dbReference>
<dbReference type="CDD" id="cd01335">
    <property type="entry name" value="Radical_SAM"/>
    <property type="match status" value="1"/>
</dbReference>
<comment type="catalytic activity">
    <reaction evidence="8">
        <text>L-aspartate(89)-[ribosomal protein uS12]-hydrogen + (sulfur carrier)-SH + AH2 + 2 S-adenosyl-L-methionine = 3-methylsulfanyl-L-aspartate(89)-[ribosomal protein uS12]-hydrogen + (sulfur carrier)-H + 5'-deoxyadenosine + L-methionine + A + S-adenosyl-L-homocysteine + 2 H(+)</text>
        <dbReference type="Rhea" id="RHEA:37087"/>
        <dbReference type="Rhea" id="RHEA-COMP:10460"/>
        <dbReference type="Rhea" id="RHEA-COMP:10461"/>
        <dbReference type="Rhea" id="RHEA-COMP:14737"/>
        <dbReference type="Rhea" id="RHEA-COMP:14739"/>
        <dbReference type="ChEBI" id="CHEBI:13193"/>
        <dbReference type="ChEBI" id="CHEBI:15378"/>
        <dbReference type="ChEBI" id="CHEBI:17319"/>
        <dbReference type="ChEBI" id="CHEBI:17499"/>
        <dbReference type="ChEBI" id="CHEBI:29917"/>
        <dbReference type="ChEBI" id="CHEBI:29961"/>
        <dbReference type="ChEBI" id="CHEBI:57844"/>
        <dbReference type="ChEBI" id="CHEBI:57856"/>
        <dbReference type="ChEBI" id="CHEBI:59789"/>
        <dbReference type="ChEBI" id="CHEBI:64428"/>
        <dbReference type="ChEBI" id="CHEBI:73599"/>
        <dbReference type="EC" id="2.8.4.4"/>
    </reaction>
</comment>
<comment type="similarity">
    <text evidence="8">Belongs to the methylthiotransferase family. RimO subfamily.</text>
</comment>
<keyword evidence="13" id="KW-0689">Ribosomal protein</keyword>
<dbReference type="NCBIfam" id="TIGR01125">
    <property type="entry name" value="30S ribosomal protein S12 methylthiotransferase RimO"/>
    <property type="match status" value="1"/>
</dbReference>
<evidence type="ECO:0000256" key="4">
    <source>
        <dbReference type="ARBA" id="ARBA00022691"/>
    </source>
</evidence>
<keyword evidence="13" id="KW-0687">Ribonucleoprotein</keyword>
<keyword evidence="6 8" id="KW-0408">Iron</keyword>
<protein>
    <recommendedName>
        <fullName evidence="8">Ribosomal protein uS12 methylthiotransferase RimO</fullName>
        <shortName evidence="8">uS12 MTTase</shortName>
        <shortName evidence="8">uS12 methylthiotransferase</shortName>
        <ecNumber evidence="8">2.8.4.4</ecNumber>
    </recommendedName>
    <alternativeName>
        <fullName evidence="8">Ribosomal protein uS12 (aspartate-C(3))-methylthiotransferase</fullName>
    </alternativeName>
    <alternativeName>
        <fullName evidence="8">Ribosome maturation factor RimO</fullName>
    </alternativeName>
</protein>
<dbReference type="InterPro" id="IPR038135">
    <property type="entry name" value="Methylthiotransferase_N_sf"/>
</dbReference>
<feature type="binding site" evidence="8">
    <location>
        <position position="193"/>
    </location>
    <ligand>
        <name>[4Fe-4S] cluster</name>
        <dbReference type="ChEBI" id="CHEBI:49883"/>
        <label>2</label>
        <note>4Fe-4S-S-AdoMet</note>
    </ligand>
</feature>
<keyword evidence="14" id="KW-1185">Reference proteome</keyword>
<accession>A0ABT0ZG80</accession>
<evidence type="ECO:0000256" key="2">
    <source>
        <dbReference type="ARBA" id="ARBA00022490"/>
    </source>
</evidence>
<dbReference type="Gene3D" id="3.80.30.20">
    <property type="entry name" value="tm_1862 like domain"/>
    <property type="match status" value="1"/>
</dbReference>
<dbReference type="PROSITE" id="PS01278">
    <property type="entry name" value="MTTASE_RADICAL"/>
    <property type="match status" value="1"/>
</dbReference>
<dbReference type="InterPro" id="IPR005840">
    <property type="entry name" value="Ribosomal_uS12_MeSTrfase_RimO"/>
</dbReference>
<dbReference type="PROSITE" id="PS51918">
    <property type="entry name" value="RADICAL_SAM"/>
    <property type="match status" value="1"/>
</dbReference>
<evidence type="ECO:0000313" key="13">
    <source>
        <dbReference type="EMBL" id="MCN9242565.1"/>
    </source>
</evidence>
<dbReference type="SFLD" id="SFLDG01082">
    <property type="entry name" value="B12-binding_domain_containing"/>
    <property type="match status" value="1"/>
</dbReference>
<feature type="binding site" evidence="8">
    <location>
        <position position="197"/>
    </location>
    <ligand>
        <name>[4Fe-4S] cluster</name>
        <dbReference type="ChEBI" id="CHEBI:49883"/>
        <label>2</label>
        <note>4Fe-4S-S-AdoMet</note>
    </ligand>
</feature>
<keyword evidence="7 8" id="KW-0411">Iron-sulfur</keyword>
<evidence type="ECO:0000256" key="8">
    <source>
        <dbReference type="HAMAP-Rule" id="MF_01865"/>
    </source>
</evidence>
<proteinExistence type="inferred from homology"/>
<comment type="subcellular location">
    <subcellularLocation>
        <location evidence="8">Cytoplasm</location>
    </subcellularLocation>
</comment>